<keyword evidence="4" id="KW-1185">Reference proteome</keyword>
<organism evidence="3 4">
    <name type="scientific">Naegleria fowleri</name>
    <name type="common">Brain eating amoeba</name>
    <dbReference type="NCBI Taxonomy" id="5763"/>
    <lineage>
        <taxon>Eukaryota</taxon>
        <taxon>Discoba</taxon>
        <taxon>Heterolobosea</taxon>
        <taxon>Tetramitia</taxon>
        <taxon>Eutetramitia</taxon>
        <taxon>Vahlkampfiidae</taxon>
        <taxon>Naegleria</taxon>
    </lineage>
</organism>
<evidence type="ECO:0000256" key="2">
    <source>
        <dbReference type="SAM" id="Phobius"/>
    </source>
</evidence>
<sequence length="439" mass="49998">MLMRNPSSIFHNRRKPFPPSITLVFFLIIIVLSSLAFTSPLLPSSNNCKILPLSLSYPVHPDCSPGEYCSAKSLKCLLITQHPKWNLNCSRNQVQSSRVCGEFPITTTASSNNPSSRETLLKQQIENDYQQNVLQCIHHKCRQCEEQSRNFSNGMICVNGVWQFERYSNSIVDSYYDLVFKRDATSIVLVVGMAVFLFITIVSLGVDVTRIIQRKRQVAELEMEMASNEEFMEYYSKVMEKEKSKRAKKLKERMKALNGNIMSSSDDDEEDNHEEDEEEECCENVELKDGGKNSSNNAHSSIMPPPPTTSANEAIIEIDEEQDHQTASQHRAQRATFSVIEKSLENARVSSQSCRPLPLTPIQRRHQKSLQKAIERAKLLNSSFENNGQPTTKREEERHSRTMVVTPNPQPQRTNLRPLPSKTLMKSPSTSHHSDSDEY</sequence>
<comment type="caution">
    <text evidence="3">The sequence shown here is derived from an EMBL/GenBank/DDBJ whole genome shotgun (WGS) entry which is preliminary data.</text>
</comment>
<dbReference type="Proteomes" id="UP000444721">
    <property type="component" value="Unassembled WGS sequence"/>
</dbReference>
<evidence type="ECO:0000313" key="3">
    <source>
        <dbReference type="EMBL" id="KAF0977721.1"/>
    </source>
</evidence>
<feature type="region of interest" description="Disordered" evidence="1">
    <location>
        <begin position="381"/>
        <end position="439"/>
    </location>
</feature>
<keyword evidence="2" id="KW-1133">Transmembrane helix</keyword>
<feature type="region of interest" description="Disordered" evidence="1">
    <location>
        <begin position="256"/>
        <end position="310"/>
    </location>
</feature>
<dbReference type="RefSeq" id="XP_044562434.1">
    <property type="nucleotide sequence ID" value="XM_044706304.1"/>
</dbReference>
<reference evidence="3 4" key="1">
    <citation type="journal article" date="2019" name="Sci. Rep.">
        <title>Nanopore sequencing improves the draft genome of the human pathogenic amoeba Naegleria fowleri.</title>
        <authorList>
            <person name="Liechti N."/>
            <person name="Schurch N."/>
            <person name="Bruggmann R."/>
            <person name="Wittwer M."/>
        </authorList>
    </citation>
    <scope>NUCLEOTIDE SEQUENCE [LARGE SCALE GENOMIC DNA]</scope>
    <source>
        <strain evidence="3 4">ATCC 30894</strain>
    </source>
</reference>
<dbReference type="VEuPathDB" id="AmoebaDB:FDP41_003043"/>
<dbReference type="AlphaFoldDB" id="A0A6A5BTP8"/>
<feature type="compositionally biased region" description="Polar residues" evidence="1">
    <location>
        <begin position="403"/>
        <end position="415"/>
    </location>
</feature>
<dbReference type="VEuPathDB" id="AmoebaDB:NF0095620"/>
<feature type="compositionally biased region" description="Acidic residues" evidence="1">
    <location>
        <begin position="265"/>
        <end position="283"/>
    </location>
</feature>
<name>A0A6A5BTP8_NAEFO</name>
<dbReference type="EMBL" id="VFQX01000033">
    <property type="protein sequence ID" value="KAF0977721.1"/>
    <property type="molecule type" value="Genomic_DNA"/>
</dbReference>
<accession>A0A6A5BTP8</accession>
<proteinExistence type="predicted"/>
<dbReference type="GeneID" id="68110261"/>
<feature type="compositionally biased region" description="Polar residues" evidence="1">
    <location>
        <begin position="381"/>
        <end position="391"/>
    </location>
</feature>
<gene>
    <name evidence="3" type="ORF">FDP41_003043</name>
</gene>
<evidence type="ECO:0000256" key="1">
    <source>
        <dbReference type="SAM" id="MobiDB-lite"/>
    </source>
</evidence>
<dbReference type="OrthoDB" id="10478295at2759"/>
<dbReference type="VEuPathDB" id="AmoebaDB:NfTy_058540"/>
<evidence type="ECO:0000313" key="4">
    <source>
        <dbReference type="Proteomes" id="UP000444721"/>
    </source>
</evidence>
<feature type="transmembrane region" description="Helical" evidence="2">
    <location>
        <begin position="187"/>
        <end position="206"/>
    </location>
</feature>
<protein>
    <submittedName>
        <fullName evidence="3">Uncharacterized protein</fullName>
    </submittedName>
</protein>
<keyword evidence="2" id="KW-0812">Transmembrane</keyword>
<keyword evidence="2" id="KW-0472">Membrane</keyword>